<organism evidence="6 7">
    <name type="scientific">Adineta steineri</name>
    <dbReference type="NCBI Taxonomy" id="433720"/>
    <lineage>
        <taxon>Eukaryota</taxon>
        <taxon>Metazoa</taxon>
        <taxon>Spiralia</taxon>
        <taxon>Gnathifera</taxon>
        <taxon>Rotifera</taxon>
        <taxon>Eurotatoria</taxon>
        <taxon>Bdelloidea</taxon>
        <taxon>Adinetida</taxon>
        <taxon>Adinetidae</taxon>
        <taxon>Adineta</taxon>
    </lineage>
</organism>
<dbReference type="InterPro" id="IPR002059">
    <property type="entry name" value="CSP_DNA-bd"/>
</dbReference>
<proteinExistence type="predicted"/>
<comment type="subcellular location">
    <subcellularLocation>
        <location evidence="1">Cytoplasm</location>
    </subcellularLocation>
</comment>
<dbReference type="Proteomes" id="UP000663832">
    <property type="component" value="Unassembled WGS sequence"/>
</dbReference>
<accession>A0A816BMN4</accession>
<comment type="caution">
    <text evidence="6">The sequence shown here is derived from an EMBL/GenBank/DDBJ whole genome shotgun (WGS) entry which is preliminary data.</text>
</comment>
<feature type="domain" description="CSD" evidence="4">
    <location>
        <begin position="89"/>
        <end position="154"/>
    </location>
</feature>
<dbReference type="PROSITE" id="PS51857">
    <property type="entry name" value="CSD_2"/>
    <property type="match status" value="1"/>
</dbReference>
<evidence type="ECO:0000259" key="4">
    <source>
        <dbReference type="PROSITE" id="PS51857"/>
    </source>
</evidence>
<gene>
    <name evidence="5" type="ORF">BJG266_LOCUS37133</name>
    <name evidence="6" type="ORF">QVE165_LOCUS54065</name>
</gene>
<dbReference type="PANTHER" id="PTHR11544">
    <property type="entry name" value="COLD SHOCK DOMAIN CONTAINING PROTEINS"/>
    <property type="match status" value="1"/>
</dbReference>
<evidence type="ECO:0000313" key="7">
    <source>
        <dbReference type="Proteomes" id="UP000663832"/>
    </source>
</evidence>
<evidence type="ECO:0000313" key="6">
    <source>
        <dbReference type="EMBL" id="CAF1611148.1"/>
    </source>
</evidence>
<dbReference type="InterPro" id="IPR012340">
    <property type="entry name" value="NA-bd_OB-fold"/>
</dbReference>
<reference evidence="6" key="1">
    <citation type="submission" date="2021-02" db="EMBL/GenBank/DDBJ databases">
        <authorList>
            <person name="Nowell W R."/>
        </authorList>
    </citation>
    <scope>NUCLEOTIDE SEQUENCE</scope>
</reference>
<dbReference type="InterPro" id="IPR050181">
    <property type="entry name" value="Cold_shock_domain"/>
</dbReference>
<dbReference type="Pfam" id="PF00313">
    <property type="entry name" value="CSD"/>
    <property type="match status" value="1"/>
</dbReference>
<dbReference type="Gene3D" id="2.40.50.140">
    <property type="entry name" value="Nucleic acid-binding proteins"/>
    <property type="match status" value="1"/>
</dbReference>
<dbReference type="OrthoDB" id="422005at2759"/>
<protein>
    <recommendedName>
        <fullName evidence="4">CSD domain-containing protein</fullName>
    </recommendedName>
</protein>
<dbReference type="Proteomes" id="UP000663877">
    <property type="component" value="Unassembled WGS sequence"/>
</dbReference>
<feature type="chain" id="PRO_5035688331" description="CSD domain-containing protein" evidence="3">
    <location>
        <begin position="23"/>
        <end position="155"/>
    </location>
</feature>
<dbReference type="FunFam" id="2.40.50.140:FF:000006">
    <property type="entry name" value="Cold shock protein CspC"/>
    <property type="match status" value="1"/>
</dbReference>
<dbReference type="AlphaFoldDB" id="A0A816BMN4"/>
<dbReference type="GO" id="GO:0005737">
    <property type="term" value="C:cytoplasm"/>
    <property type="evidence" value="ECO:0007669"/>
    <property type="project" value="UniProtKB-SubCell"/>
</dbReference>
<dbReference type="EMBL" id="CAJNOM010001519">
    <property type="protein sequence ID" value="CAF1611148.1"/>
    <property type="molecule type" value="Genomic_DNA"/>
</dbReference>
<keyword evidence="7" id="KW-1185">Reference proteome</keyword>
<evidence type="ECO:0000313" key="5">
    <source>
        <dbReference type="EMBL" id="CAF1391354.1"/>
    </source>
</evidence>
<dbReference type="InterPro" id="IPR011129">
    <property type="entry name" value="CSD"/>
</dbReference>
<dbReference type="SUPFAM" id="SSF50249">
    <property type="entry name" value="Nucleic acid-binding proteins"/>
    <property type="match status" value="1"/>
</dbReference>
<name>A0A816BMN4_9BILA</name>
<dbReference type="GO" id="GO:0003676">
    <property type="term" value="F:nucleic acid binding"/>
    <property type="evidence" value="ECO:0007669"/>
    <property type="project" value="InterPro"/>
</dbReference>
<dbReference type="SMART" id="SM00357">
    <property type="entry name" value="CSP"/>
    <property type="match status" value="1"/>
</dbReference>
<evidence type="ECO:0000256" key="3">
    <source>
        <dbReference type="SAM" id="SignalP"/>
    </source>
</evidence>
<sequence>MEKLYVCCITVLMIGLVTVADGRSLNNNDESHFDSQVRRFYADTDQVEQNNHNVRRFNNEQDSDEDDDTLVKRLEYLLQKHLDLSVTRRSTGTVKWFNAEKGFGYITPDDGSEDVIAHFSAIASSGYRPLEEGQQVQFDTAQGAKGLQAENIQPL</sequence>
<evidence type="ECO:0000256" key="1">
    <source>
        <dbReference type="ARBA" id="ARBA00004496"/>
    </source>
</evidence>
<dbReference type="EMBL" id="CAJNOI010001187">
    <property type="protein sequence ID" value="CAF1391354.1"/>
    <property type="molecule type" value="Genomic_DNA"/>
</dbReference>
<evidence type="ECO:0000256" key="2">
    <source>
        <dbReference type="ARBA" id="ARBA00022490"/>
    </source>
</evidence>
<dbReference type="CDD" id="cd04458">
    <property type="entry name" value="CSP_CDS"/>
    <property type="match status" value="1"/>
</dbReference>
<feature type="signal peptide" evidence="3">
    <location>
        <begin position="1"/>
        <end position="22"/>
    </location>
</feature>
<keyword evidence="3" id="KW-0732">Signal</keyword>
<keyword evidence="2" id="KW-0963">Cytoplasm</keyword>
<dbReference type="PRINTS" id="PR00050">
    <property type="entry name" value="COLDSHOCK"/>
</dbReference>